<dbReference type="PANTHER" id="PTHR31527">
    <property type="entry name" value="RE64534P"/>
    <property type="match status" value="1"/>
</dbReference>
<reference evidence="2 3" key="1">
    <citation type="submission" date="2019-06" db="EMBL/GenBank/DDBJ databases">
        <title>Quisquiliibacterium sp. nov., isolated from a maize field.</title>
        <authorList>
            <person name="Lin S.-Y."/>
            <person name="Tsai C.-F."/>
            <person name="Young C.-C."/>
        </authorList>
    </citation>
    <scope>NUCLEOTIDE SEQUENCE [LARGE SCALE GENOMIC DNA]</scope>
    <source>
        <strain evidence="2 3">CC-CFT501</strain>
    </source>
</reference>
<comment type="caution">
    <text evidence="2">The sequence shown here is derived from an EMBL/GenBank/DDBJ whole genome shotgun (WGS) entry which is preliminary data.</text>
</comment>
<gene>
    <name evidence="2" type="ORF">FHP08_02615</name>
</gene>
<organism evidence="2 3">
    <name type="scientific">Zeimonas arvi</name>
    <dbReference type="NCBI Taxonomy" id="2498847"/>
    <lineage>
        <taxon>Bacteria</taxon>
        <taxon>Pseudomonadati</taxon>
        <taxon>Pseudomonadota</taxon>
        <taxon>Betaproteobacteria</taxon>
        <taxon>Burkholderiales</taxon>
        <taxon>Burkholderiaceae</taxon>
        <taxon>Zeimonas</taxon>
    </lineage>
</organism>
<dbReference type="PANTHER" id="PTHR31527:SF0">
    <property type="entry name" value="RE64534P"/>
    <property type="match status" value="1"/>
</dbReference>
<protein>
    <submittedName>
        <fullName evidence="2">Urea carboxylase-associated family protein</fullName>
    </submittedName>
</protein>
<evidence type="ECO:0000313" key="2">
    <source>
        <dbReference type="EMBL" id="TXL68593.1"/>
    </source>
</evidence>
<dbReference type="OrthoDB" id="5298498at2"/>
<proteinExistence type="predicted"/>
<dbReference type="InterPro" id="IPR018959">
    <property type="entry name" value="DUF1989"/>
</dbReference>
<sequence>MTLHSRSAGAAALDDDAIRNAMATPLPISDEAIDWLRHPSADAPRLPRLAPVARSSALAGRVAAGRLLCDDCPRDARARAGPETRTRTETSLNKVIERVVPGKHGIAVEMQPGQQLRVTDLEGRQVVDMALFNLQNLREKLSTSYSRTRYLPKHVGDYIPRDRINVGDTLMSTLCRPMMTFIDETAPEKGVHDCHNRMCNRYLYEVQLGLGPQDGCHEIIAKAVSPYGLLPEDIPDTFDINMRYEHDCTRHRWVIGLPASRAGDYVEFRAEMPLLVALSVCPLESGDCNGGKSTPVRVEVFEPA</sequence>
<keyword evidence="3" id="KW-1185">Reference proteome</keyword>
<accession>A0A5C8P5L5</accession>
<evidence type="ECO:0000259" key="1">
    <source>
        <dbReference type="Pfam" id="PF09347"/>
    </source>
</evidence>
<dbReference type="EMBL" id="VDUY01000001">
    <property type="protein sequence ID" value="TXL68593.1"/>
    <property type="molecule type" value="Genomic_DNA"/>
</dbReference>
<dbReference type="AlphaFoldDB" id="A0A5C8P5L5"/>
<dbReference type="Pfam" id="PF09347">
    <property type="entry name" value="DUF1989"/>
    <property type="match status" value="1"/>
</dbReference>
<name>A0A5C8P5L5_9BURK</name>
<evidence type="ECO:0000313" key="3">
    <source>
        <dbReference type="Proteomes" id="UP000321548"/>
    </source>
</evidence>
<feature type="domain" description="DUF1989" evidence="1">
    <location>
        <begin position="99"/>
        <end position="275"/>
    </location>
</feature>
<dbReference type="Proteomes" id="UP000321548">
    <property type="component" value="Unassembled WGS sequence"/>
</dbReference>